<dbReference type="GO" id="GO:0046872">
    <property type="term" value="F:metal ion binding"/>
    <property type="evidence" value="ECO:0007669"/>
    <property type="project" value="UniProtKB-KW"/>
</dbReference>
<evidence type="ECO:0000256" key="4">
    <source>
        <dbReference type="ARBA" id="ARBA00022723"/>
    </source>
</evidence>
<evidence type="ECO:0000313" key="8">
    <source>
        <dbReference type="EMBL" id="AEC01648.1"/>
    </source>
</evidence>
<reference evidence="9" key="1">
    <citation type="submission" date="2011-04" db="EMBL/GenBank/DDBJ databases">
        <title>The complete genome of Spirochaeta coccoides DSM 17374.</title>
        <authorList>
            <person name="Lucas S."/>
            <person name="Copeland A."/>
            <person name="Lapidus A."/>
            <person name="Bruce D."/>
            <person name="Goodwin L."/>
            <person name="Pitluck S."/>
            <person name="Peters L."/>
            <person name="Kyrpides N."/>
            <person name="Mavromatis K."/>
            <person name="Pagani I."/>
            <person name="Ivanova N."/>
            <person name="Ovchinnikova G."/>
            <person name="Lu M."/>
            <person name="Detter J.C."/>
            <person name="Tapia R."/>
            <person name="Han C."/>
            <person name="Land M."/>
            <person name="Hauser L."/>
            <person name="Markowitz V."/>
            <person name="Cheng J.-F."/>
            <person name="Hugenholtz P."/>
            <person name="Woyke T."/>
            <person name="Wu D."/>
            <person name="Spring S."/>
            <person name="Schroeder M."/>
            <person name="Brambilla E."/>
            <person name="Klenk H.-P."/>
            <person name="Eisen J.A."/>
        </authorList>
    </citation>
    <scope>NUCLEOTIDE SEQUENCE [LARGE SCALE GENOMIC DNA]</scope>
    <source>
        <strain evidence="9">ATCC BAA-1237 / DSM 17374 / SPN1</strain>
    </source>
</reference>
<dbReference type="HOGENOM" id="CLU_009273_4_1_12"/>
<dbReference type="InterPro" id="IPR058240">
    <property type="entry name" value="rSAM_sf"/>
</dbReference>
<accession>F4GIE0</accession>
<evidence type="ECO:0000313" key="9">
    <source>
        <dbReference type="Proteomes" id="UP000007939"/>
    </source>
</evidence>
<organism evidence="8 9">
    <name type="scientific">Parasphaerochaeta coccoides (strain ATCC BAA-1237 / DSM 17374 / SPN1)</name>
    <name type="common">Sphaerochaeta coccoides</name>
    <dbReference type="NCBI Taxonomy" id="760011"/>
    <lineage>
        <taxon>Bacteria</taxon>
        <taxon>Pseudomonadati</taxon>
        <taxon>Spirochaetota</taxon>
        <taxon>Spirochaetia</taxon>
        <taxon>Spirochaetales</taxon>
        <taxon>Sphaerochaetaceae</taxon>
        <taxon>Parasphaerochaeta</taxon>
    </lineage>
</organism>
<reference evidence="8 9" key="2">
    <citation type="journal article" date="2012" name="Stand. Genomic Sci.">
        <title>Complete genome sequence of the termite hindgut bacterium Spirochaeta coccoides type strain (SPN1(T)), reclassification in the genus Sphaerochaeta as Sphaerochaeta coccoides comb. nov. and emendations of the family Spirochaetaceae and the genus Sphaerochaeta.</title>
        <authorList>
            <person name="Abt B."/>
            <person name="Han C."/>
            <person name="Scheuner C."/>
            <person name="Lu M."/>
            <person name="Lapidus A."/>
            <person name="Nolan M."/>
            <person name="Lucas S."/>
            <person name="Hammon N."/>
            <person name="Deshpande S."/>
            <person name="Cheng J.F."/>
            <person name="Tapia R."/>
            <person name="Goodwin L.A."/>
            <person name="Pitluck S."/>
            <person name="Liolios K."/>
            <person name="Pagani I."/>
            <person name="Ivanova N."/>
            <person name="Mavromatis K."/>
            <person name="Mikhailova N."/>
            <person name="Huntemann M."/>
            <person name="Pati A."/>
            <person name="Chen A."/>
            <person name="Palaniappan K."/>
            <person name="Land M."/>
            <person name="Hauser L."/>
            <person name="Brambilla E.M."/>
            <person name="Rohde M."/>
            <person name="Spring S."/>
            <person name="Gronow S."/>
            <person name="Goker M."/>
            <person name="Woyke T."/>
            <person name="Bristow J."/>
            <person name="Eisen J.A."/>
            <person name="Markowitz V."/>
            <person name="Hugenholtz P."/>
            <person name="Kyrpides N.C."/>
            <person name="Klenk H.P."/>
            <person name="Detter J.C."/>
        </authorList>
    </citation>
    <scope>NUCLEOTIDE SEQUENCE [LARGE SCALE GENOMIC DNA]</scope>
    <source>
        <strain evidence="9">ATCC BAA-1237 / DSM 17374 / SPN1</strain>
    </source>
</reference>
<dbReference type="STRING" id="760011.Spico_0419"/>
<evidence type="ECO:0000259" key="7">
    <source>
        <dbReference type="PROSITE" id="PS51918"/>
    </source>
</evidence>
<dbReference type="PIRSF" id="PIRSF037420">
    <property type="entry name" value="PQQ_syn_pqqE"/>
    <property type="match status" value="1"/>
</dbReference>
<proteinExistence type="predicted"/>
<keyword evidence="3" id="KW-0949">S-adenosyl-L-methionine</keyword>
<dbReference type="SUPFAM" id="SSF102114">
    <property type="entry name" value="Radical SAM enzymes"/>
    <property type="match status" value="1"/>
</dbReference>
<dbReference type="Proteomes" id="UP000007939">
    <property type="component" value="Chromosome"/>
</dbReference>
<gene>
    <name evidence="8" type="ordered locus">Spico_0419</name>
</gene>
<dbReference type="SFLD" id="SFLDG01386">
    <property type="entry name" value="main_SPASM_domain-containing"/>
    <property type="match status" value="1"/>
</dbReference>
<protein>
    <submittedName>
        <fullName evidence="8">Radical SAM domain protein</fullName>
    </submittedName>
</protein>
<evidence type="ECO:0000256" key="2">
    <source>
        <dbReference type="ARBA" id="ARBA00022485"/>
    </source>
</evidence>
<evidence type="ECO:0000256" key="6">
    <source>
        <dbReference type="ARBA" id="ARBA00023014"/>
    </source>
</evidence>
<feature type="domain" description="Radical SAM core" evidence="7">
    <location>
        <begin position="6"/>
        <end position="213"/>
    </location>
</feature>
<dbReference type="AlphaFoldDB" id="F4GIE0"/>
<dbReference type="eggNOG" id="COG0535">
    <property type="taxonomic scope" value="Bacteria"/>
</dbReference>
<sequence length="310" mass="36027">MKDDLNNYPQKFNVLITSKCNLRCKHCYLDPRQTELSVKDFSSIIDYLKKIKIKELCIEGGEPLCHQYFDQICSSLLNLRCNKKIVTNATLLTEEIVYLIDKTFDTVQVSIDGGTKEEYEIIRGKNSFSKLITGLNYLSKIKDKVQINFVLTALNYFQIDKLFSLAREYGLYQFRFIYVVDFSGNIVPSEEIVLYFISKLLGLITIYKEAKINLVFPERVIHKYRDLLLSNKIENYVGICYAGTVYTVIDSDKIVYPCNFLVGKKPLFSFEPQSFYSEWQRCVFFNNLRNDLQNKECEGCPANINCIDRG</sequence>
<dbReference type="KEGG" id="scc:Spico_0419"/>
<keyword evidence="2" id="KW-0004">4Fe-4S</keyword>
<dbReference type="Pfam" id="PF04055">
    <property type="entry name" value="Radical_SAM"/>
    <property type="match status" value="1"/>
</dbReference>
<keyword evidence="9" id="KW-1185">Reference proteome</keyword>
<keyword evidence="6" id="KW-0411">Iron-sulfur</keyword>
<name>F4GIE0_PARC1</name>
<evidence type="ECO:0000256" key="1">
    <source>
        <dbReference type="ARBA" id="ARBA00001966"/>
    </source>
</evidence>
<dbReference type="SFLD" id="SFLDS00029">
    <property type="entry name" value="Radical_SAM"/>
    <property type="match status" value="1"/>
</dbReference>
<keyword evidence="5" id="KW-0408">Iron</keyword>
<dbReference type="InterPro" id="IPR050377">
    <property type="entry name" value="Radical_SAM_PqqE_MftC-like"/>
</dbReference>
<dbReference type="PANTHER" id="PTHR11228">
    <property type="entry name" value="RADICAL SAM DOMAIN PROTEIN"/>
    <property type="match status" value="1"/>
</dbReference>
<dbReference type="GO" id="GO:0051539">
    <property type="term" value="F:4 iron, 4 sulfur cluster binding"/>
    <property type="evidence" value="ECO:0007669"/>
    <property type="project" value="UniProtKB-KW"/>
</dbReference>
<dbReference type="EMBL" id="CP002659">
    <property type="protein sequence ID" value="AEC01648.1"/>
    <property type="molecule type" value="Genomic_DNA"/>
</dbReference>
<evidence type="ECO:0000256" key="3">
    <source>
        <dbReference type="ARBA" id="ARBA00022691"/>
    </source>
</evidence>
<dbReference type="RefSeq" id="WP_013739044.1">
    <property type="nucleotide sequence ID" value="NC_015436.1"/>
</dbReference>
<dbReference type="InterPro" id="IPR007197">
    <property type="entry name" value="rSAM"/>
</dbReference>
<comment type="cofactor">
    <cofactor evidence="1">
        <name>[4Fe-4S] cluster</name>
        <dbReference type="ChEBI" id="CHEBI:49883"/>
    </cofactor>
</comment>
<dbReference type="InterPro" id="IPR013785">
    <property type="entry name" value="Aldolase_TIM"/>
</dbReference>
<dbReference type="InterPro" id="IPR017200">
    <property type="entry name" value="PqqE-like"/>
</dbReference>
<dbReference type="GO" id="GO:0003824">
    <property type="term" value="F:catalytic activity"/>
    <property type="evidence" value="ECO:0007669"/>
    <property type="project" value="InterPro"/>
</dbReference>
<dbReference type="PANTHER" id="PTHR11228:SF7">
    <property type="entry name" value="PQQA PEPTIDE CYCLASE"/>
    <property type="match status" value="1"/>
</dbReference>
<evidence type="ECO:0000256" key="5">
    <source>
        <dbReference type="ARBA" id="ARBA00023004"/>
    </source>
</evidence>
<dbReference type="SFLD" id="SFLDG01067">
    <property type="entry name" value="SPASM/twitch_domain_containing"/>
    <property type="match status" value="1"/>
</dbReference>
<dbReference type="Gene3D" id="3.20.20.70">
    <property type="entry name" value="Aldolase class I"/>
    <property type="match status" value="1"/>
</dbReference>
<keyword evidence="4" id="KW-0479">Metal-binding</keyword>
<dbReference type="OrthoDB" id="359217at2"/>
<dbReference type="CDD" id="cd01335">
    <property type="entry name" value="Radical_SAM"/>
    <property type="match status" value="1"/>
</dbReference>
<dbReference type="PROSITE" id="PS51918">
    <property type="entry name" value="RADICAL_SAM"/>
    <property type="match status" value="1"/>
</dbReference>